<evidence type="ECO:0000256" key="1">
    <source>
        <dbReference type="ARBA" id="ARBA00022737"/>
    </source>
</evidence>
<dbReference type="FunFam" id="1.25.40.10:FF:000442">
    <property type="entry name" value="Pentatricopeptide repeat-containing protein At3g49710"/>
    <property type="match status" value="1"/>
</dbReference>
<dbReference type="PANTHER" id="PTHR47926">
    <property type="entry name" value="PENTATRICOPEPTIDE REPEAT-CONTAINING PROTEIN"/>
    <property type="match status" value="1"/>
</dbReference>
<accession>A0A9Q0CE48</accession>
<dbReference type="AlphaFoldDB" id="A0A9Q0CE48"/>
<evidence type="ECO:0000256" key="2">
    <source>
        <dbReference type="ARBA" id="ARBA00022946"/>
    </source>
</evidence>
<feature type="repeat" description="PPR" evidence="3">
    <location>
        <begin position="312"/>
        <end position="346"/>
    </location>
</feature>
<organism evidence="4 5">
    <name type="scientific">Rhynchospora breviuscula</name>
    <dbReference type="NCBI Taxonomy" id="2022672"/>
    <lineage>
        <taxon>Eukaryota</taxon>
        <taxon>Viridiplantae</taxon>
        <taxon>Streptophyta</taxon>
        <taxon>Embryophyta</taxon>
        <taxon>Tracheophyta</taxon>
        <taxon>Spermatophyta</taxon>
        <taxon>Magnoliopsida</taxon>
        <taxon>Liliopsida</taxon>
        <taxon>Poales</taxon>
        <taxon>Cyperaceae</taxon>
        <taxon>Cyperoideae</taxon>
        <taxon>Rhynchosporeae</taxon>
        <taxon>Rhynchospora</taxon>
    </lineage>
</organism>
<comment type="caution">
    <text evidence="4">The sequence shown here is derived from an EMBL/GenBank/DDBJ whole genome shotgun (WGS) entry which is preliminary data.</text>
</comment>
<keyword evidence="2" id="KW-0809">Transit peptide</keyword>
<feature type="repeat" description="PPR" evidence="3">
    <location>
        <begin position="414"/>
        <end position="448"/>
    </location>
</feature>
<sequence length="638" mass="72400">MPHHHIPTKLIKTLNFSSLLSLFNHCLSLGSLRSTQSLHAHLIKTGLKNHTVLCNHLIHLYSKLGSLQSSLNCFSELSVKNTFSYNIALAAFTNSGRFQDARHLFDEMPERDTVTWNTIISMYVSSGNTNEVFGHLYQMRVLGMQVSGYTLSIVASFLFYPFHAKELHGVATRTGFNYLNNVVHNSIISMYGRVGLVEYAARVFWDMKNRDLISWNSMLLVYKEAGMKDQAFECLQLMCENRFQVDSFTISTVLSICSDTKDLTLGENILALSLKLGFNQNSVVASSAIDLYCNCGRLNLAMRIFKDMLILDSFLCDSMISGYTRFGLREEASNLFITALRNGVKVTEFTMASILNLISSFGFEETGFQMHSFVCKSGFESDPVVSSALVDIYSKTGLIDFAIQLFEKAYYNRDLVTWNTIIMGLARNGRGNDALRVFKKMLKRNILPDRITFLGVLLACNNEGLVSEGRDAFTIMEAKYDVSCDFEHYRSIVDLISKAGRFCEAIDIINLMPYEANCAILGTLLEACWVQGKIDLAEIIAGEMVKLETKAWLPYFILAQFHGIRGEWERVAGIWRLVAERGVKKDEDLSWICIKNRAYCFDFSEIFHYGGADTYKIMELLEWDLELDCQEIDYPVYL</sequence>
<dbReference type="EMBL" id="JAMQYH010000003">
    <property type="protein sequence ID" value="KAJ1692200.1"/>
    <property type="molecule type" value="Genomic_DNA"/>
</dbReference>
<dbReference type="PROSITE" id="PS51375">
    <property type="entry name" value="PPR"/>
    <property type="match status" value="4"/>
</dbReference>
<dbReference type="GO" id="GO:0003723">
    <property type="term" value="F:RNA binding"/>
    <property type="evidence" value="ECO:0007669"/>
    <property type="project" value="InterPro"/>
</dbReference>
<evidence type="ECO:0000313" key="5">
    <source>
        <dbReference type="Proteomes" id="UP001151287"/>
    </source>
</evidence>
<dbReference type="OrthoDB" id="1855397at2759"/>
<keyword evidence="1" id="KW-0677">Repeat</keyword>
<feature type="repeat" description="PPR" evidence="3">
    <location>
        <begin position="180"/>
        <end position="214"/>
    </location>
</feature>
<name>A0A9Q0CE48_9POAL</name>
<dbReference type="Proteomes" id="UP001151287">
    <property type="component" value="Unassembled WGS sequence"/>
</dbReference>
<proteinExistence type="predicted"/>
<reference evidence="4" key="1">
    <citation type="journal article" date="2022" name="Cell">
        <title>Repeat-based holocentromeres influence genome architecture and karyotype evolution.</title>
        <authorList>
            <person name="Hofstatter P.G."/>
            <person name="Thangavel G."/>
            <person name="Lux T."/>
            <person name="Neumann P."/>
            <person name="Vondrak T."/>
            <person name="Novak P."/>
            <person name="Zhang M."/>
            <person name="Costa L."/>
            <person name="Castellani M."/>
            <person name="Scott A."/>
            <person name="Toegelov H."/>
            <person name="Fuchs J."/>
            <person name="Mata-Sucre Y."/>
            <person name="Dias Y."/>
            <person name="Vanzela A.L.L."/>
            <person name="Huettel B."/>
            <person name="Almeida C.C.S."/>
            <person name="Simkova H."/>
            <person name="Souza G."/>
            <person name="Pedrosa-Harand A."/>
            <person name="Macas J."/>
            <person name="Mayer K.F.X."/>
            <person name="Houben A."/>
            <person name="Marques A."/>
        </authorList>
    </citation>
    <scope>NUCLEOTIDE SEQUENCE</scope>
    <source>
        <strain evidence="4">RhyBre1mFocal</strain>
    </source>
</reference>
<dbReference type="Pfam" id="PF13041">
    <property type="entry name" value="PPR_2"/>
    <property type="match status" value="1"/>
</dbReference>
<dbReference type="InterPro" id="IPR046960">
    <property type="entry name" value="PPR_At4g14850-like_plant"/>
</dbReference>
<dbReference type="InterPro" id="IPR011990">
    <property type="entry name" value="TPR-like_helical_dom_sf"/>
</dbReference>
<dbReference type="InterPro" id="IPR002885">
    <property type="entry name" value="PPR_rpt"/>
</dbReference>
<dbReference type="GO" id="GO:0009451">
    <property type="term" value="P:RNA modification"/>
    <property type="evidence" value="ECO:0007669"/>
    <property type="project" value="InterPro"/>
</dbReference>
<gene>
    <name evidence="4" type="ORF">LUZ63_008898</name>
</gene>
<feature type="repeat" description="PPR" evidence="3">
    <location>
        <begin position="81"/>
        <end position="115"/>
    </location>
</feature>
<dbReference type="Pfam" id="PF01535">
    <property type="entry name" value="PPR"/>
    <property type="match status" value="8"/>
</dbReference>
<dbReference type="NCBIfam" id="TIGR00756">
    <property type="entry name" value="PPR"/>
    <property type="match status" value="2"/>
</dbReference>
<dbReference type="Gene3D" id="1.25.40.10">
    <property type="entry name" value="Tetratricopeptide repeat domain"/>
    <property type="match status" value="5"/>
</dbReference>
<keyword evidence="5" id="KW-1185">Reference proteome</keyword>
<dbReference type="PANTHER" id="PTHR47926:SF479">
    <property type="entry name" value="PENTACOTRIPEPTIDE-REPEAT REGION OF PRORP DOMAIN-CONTAINING PROTEIN"/>
    <property type="match status" value="1"/>
</dbReference>
<evidence type="ECO:0000313" key="4">
    <source>
        <dbReference type="EMBL" id="KAJ1692200.1"/>
    </source>
</evidence>
<evidence type="ECO:0000256" key="3">
    <source>
        <dbReference type="PROSITE-ProRule" id="PRU00708"/>
    </source>
</evidence>
<evidence type="ECO:0008006" key="6">
    <source>
        <dbReference type="Google" id="ProtNLM"/>
    </source>
</evidence>
<dbReference type="FunFam" id="1.25.40.10:FF:000090">
    <property type="entry name" value="Pentatricopeptide repeat-containing protein, chloroplastic"/>
    <property type="match status" value="1"/>
</dbReference>
<protein>
    <recommendedName>
        <fullName evidence="6">Pentatricopeptide repeat-containing protein</fullName>
    </recommendedName>
</protein>